<proteinExistence type="inferred from homology"/>
<dbReference type="SMART" id="SM00062">
    <property type="entry name" value="PBPb"/>
    <property type="match status" value="1"/>
</dbReference>
<feature type="domain" description="Solute-binding protein family 3/N-terminal" evidence="5">
    <location>
        <begin position="27"/>
        <end position="246"/>
    </location>
</feature>
<gene>
    <name evidence="6" type="ORF">VTAP4600_A1812</name>
</gene>
<dbReference type="Pfam" id="PF00497">
    <property type="entry name" value="SBP_bac_3"/>
    <property type="match status" value="1"/>
</dbReference>
<evidence type="ECO:0000256" key="4">
    <source>
        <dbReference type="SAM" id="SignalP"/>
    </source>
</evidence>
<evidence type="ECO:0000313" key="7">
    <source>
        <dbReference type="Proteomes" id="UP000235828"/>
    </source>
</evidence>
<reference evidence="6 7" key="1">
    <citation type="submission" date="2017-10" db="EMBL/GenBank/DDBJ databases">
        <authorList>
            <person name="Banno H."/>
            <person name="Chua N.-H."/>
        </authorList>
    </citation>
    <scope>NUCLEOTIDE SEQUENCE [LARGE SCALE GENOMIC DNA]</scope>
    <source>
        <strain evidence="6">Vibrio tapetis CECT4600</strain>
    </source>
</reference>
<keyword evidence="3" id="KW-1133">Transmembrane helix</keyword>
<feature type="signal peptide" evidence="4">
    <location>
        <begin position="1"/>
        <end position="23"/>
    </location>
</feature>
<keyword evidence="3" id="KW-0472">Membrane</keyword>
<keyword evidence="7" id="KW-1185">Reference proteome</keyword>
<protein>
    <submittedName>
        <fullName evidence="6">Diguanylate cyclase with extracellular sensor</fullName>
    </submittedName>
</protein>
<organism evidence="6 7">
    <name type="scientific">Vibrio tapetis subsp. tapetis</name>
    <dbReference type="NCBI Taxonomy" id="1671868"/>
    <lineage>
        <taxon>Bacteria</taxon>
        <taxon>Pseudomonadati</taxon>
        <taxon>Pseudomonadota</taxon>
        <taxon>Gammaproteobacteria</taxon>
        <taxon>Vibrionales</taxon>
        <taxon>Vibrionaceae</taxon>
        <taxon>Vibrio</taxon>
    </lineage>
</organism>
<keyword evidence="2 4" id="KW-0732">Signal</keyword>
<evidence type="ECO:0000256" key="3">
    <source>
        <dbReference type="SAM" id="Phobius"/>
    </source>
</evidence>
<feature type="transmembrane region" description="Helical" evidence="3">
    <location>
        <begin position="316"/>
        <end position="337"/>
    </location>
</feature>
<dbReference type="RefSeq" id="WP_102522401.1">
    <property type="nucleotide sequence ID" value="NZ_LT960611.1"/>
</dbReference>
<accession>A0A2N8ZD08</accession>
<sequence>MKNCSTFIIFVFCSVLYSAYIPATEKTLVVTNSATWPPFSFINEQGEPDGILIDLWREFGVQNEVVIEFKLTKWQTSLDLIKAGKVDVHAGLFESEQRREYMDFSSTINVPLATRLFVSHKLKVSSIAELAGVPVAITEGGFEQNHMAEHYPDIELLPYANSVNAIQAAVDGEVLAFISDYPAAMYYLHQWSTPEDFYVVETLYRENLKAAVPVGNKTTLALVNQGLDSMPTGDFNRIVNKWMLPESRIPTWLMPSLIFGMTAFILISSLVYIVVLKRQVKLRTEALELISITDSLTGLFNRKKLKMRLSFRARNCLTQACHFLLFWLILTILNRLMTI</sequence>
<feature type="chain" id="PRO_5014802609" evidence="4">
    <location>
        <begin position="24"/>
        <end position="339"/>
    </location>
</feature>
<name>A0A2N8ZD08_9VIBR</name>
<evidence type="ECO:0000313" key="6">
    <source>
        <dbReference type="EMBL" id="SON49791.1"/>
    </source>
</evidence>
<dbReference type="PANTHER" id="PTHR35936">
    <property type="entry name" value="MEMBRANE-BOUND LYTIC MUREIN TRANSGLYCOSYLASE F"/>
    <property type="match status" value="1"/>
</dbReference>
<dbReference type="Gene3D" id="3.40.190.10">
    <property type="entry name" value="Periplasmic binding protein-like II"/>
    <property type="match status" value="2"/>
</dbReference>
<dbReference type="CDD" id="cd13706">
    <property type="entry name" value="PBP2_HisK_like_1"/>
    <property type="match status" value="1"/>
</dbReference>
<dbReference type="KEGG" id="vta:A1812"/>
<dbReference type="EMBL" id="LT960611">
    <property type="protein sequence ID" value="SON49791.1"/>
    <property type="molecule type" value="Genomic_DNA"/>
</dbReference>
<keyword evidence="3" id="KW-0812">Transmembrane</keyword>
<evidence type="ECO:0000256" key="1">
    <source>
        <dbReference type="ARBA" id="ARBA00010333"/>
    </source>
</evidence>
<evidence type="ECO:0000259" key="5">
    <source>
        <dbReference type="SMART" id="SM00062"/>
    </source>
</evidence>
<dbReference type="InterPro" id="IPR001638">
    <property type="entry name" value="Solute-binding_3/MltF_N"/>
</dbReference>
<evidence type="ECO:0000256" key="2">
    <source>
        <dbReference type="ARBA" id="ARBA00022729"/>
    </source>
</evidence>
<dbReference type="Proteomes" id="UP000235828">
    <property type="component" value="Chromosome A"/>
</dbReference>
<comment type="similarity">
    <text evidence="1">Belongs to the bacterial solute-binding protein 3 family.</text>
</comment>
<dbReference type="AlphaFoldDB" id="A0A2N8ZD08"/>
<dbReference type="OrthoDB" id="9180959at2"/>
<dbReference type="SUPFAM" id="SSF53850">
    <property type="entry name" value="Periplasmic binding protein-like II"/>
    <property type="match status" value="1"/>
</dbReference>
<feature type="transmembrane region" description="Helical" evidence="3">
    <location>
        <begin position="252"/>
        <end position="275"/>
    </location>
</feature>